<reference evidence="3 4" key="1">
    <citation type="submission" date="2024-06" db="EMBL/GenBank/DDBJ databases">
        <title>Genomic Encyclopedia of Type Strains, Phase IV (KMG-IV): sequencing the most valuable type-strain genomes for metagenomic binning, comparative biology and taxonomic classification.</title>
        <authorList>
            <person name="Goeker M."/>
        </authorList>
    </citation>
    <scope>NUCLEOTIDE SEQUENCE [LARGE SCALE GENOMIC DNA]</scope>
    <source>
        <strain evidence="3 4">DSM 17253</strain>
    </source>
</reference>
<dbReference type="Gene3D" id="1.10.287.540">
    <property type="entry name" value="Helix hairpin bin"/>
    <property type="match status" value="1"/>
</dbReference>
<dbReference type="InterPro" id="IPR009242">
    <property type="entry name" value="DUF896"/>
</dbReference>
<accession>A0ABV2F4P1</accession>
<evidence type="ECO:0000256" key="1">
    <source>
        <dbReference type="ARBA" id="ARBA00022490"/>
    </source>
</evidence>
<dbReference type="PANTHER" id="PTHR37300">
    <property type="entry name" value="UPF0291 PROTEIN CBO2609/CLC_2481"/>
    <property type="match status" value="1"/>
</dbReference>
<keyword evidence="1 2" id="KW-0963">Cytoplasm</keyword>
<comment type="caution">
    <text evidence="3">The sequence shown here is derived from an EMBL/GenBank/DDBJ whole genome shotgun (WGS) entry which is preliminary data.</text>
</comment>
<evidence type="ECO:0000313" key="4">
    <source>
        <dbReference type="Proteomes" id="UP001549098"/>
    </source>
</evidence>
<evidence type="ECO:0000256" key="2">
    <source>
        <dbReference type="HAMAP-Rule" id="MF_01103"/>
    </source>
</evidence>
<organism evidence="3 4">
    <name type="scientific">Paenibacillus favisporus</name>
    <dbReference type="NCBI Taxonomy" id="221028"/>
    <lineage>
        <taxon>Bacteria</taxon>
        <taxon>Bacillati</taxon>
        <taxon>Bacillota</taxon>
        <taxon>Bacilli</taxon>
        <taxon>Bacillales</taxon>
        <taxon>Paenibacillaceae</taxon>
        <taxon>Paenibacillus</taxon>
    </lineage>
</organism>
<proteinExistence type="inferred from homology"/>
<name>A0ABV2F4P1_9BACL</name>
<sequence>MISILSRINELAKKEKEEGLTNAERVEQQSLREDYLREIRGQVLGTFSRLTVVDPLGNDVTPEKVRKVKAEQEETEEETPGVVNRIRRYLD</sequence>
<dbReference type="PANTHER" id="PTHR37300:SF2">
    <property type="entry name" value="UPF0291 PROTEIN BC_1827"/>
    <property type="match status" value="1"/>
</dbReference>
<dbReference type="RefSeq" id="WP_145134125.1">
    <property type="nucleotide sequence ID" value="NZ_JBEPLV010000003.1"/>
</dbReference>
<dbReference type="Pfam" id="PF05979">
    <property type="entry name" value="DUF896"/>
    <property type="match status" value="1"/>
</dbReference>
<dbReference type="EMBL" id="JBEPLV010000003">
    <property type="protein sequence ID" value="MET3546733.1"/>
    <property type="molecule type" value="Genomic_DNA"/>
</dbReference>
<keyword evidence="4" id="KW-1185">Reference proteome</keyword>
<comment type="subcellular location">
    <subcellularLocation>
        <location evidence="2">Cytoplasm</location>
    </subcellularLocation>
</comment>
<comment type="similarity">
    <text evidence="2">Belongs to the UPF0291 family.</text>
</comment>
<dbReference type="SUPFAM" id="SSF158221">
    <property type="entry name" value="YnzC-like"/>
    <property type="match status" value="1"/>
</dbReference>
<dbReference type="Proteomes" id="UP001549098">
    <property type="component" value="Unassembled WGS sequence"/>
</dbReference>
<evidence type="ECO:0000313" key="3">
    <source>
        <dbReference type="EMBL" id="MET3546733.1"/>
    </source>
</evidence>
<protein>
    <recommendedName>
        <fullName evidence="2">UPF0291 protein ABID47_003349</fullName>
    </recommendedName>
</protein>
<gene>
    <name evidence="3" type="ORF">ABID47_003349</name>
</gene>
<dbReference type="HAMAP" id="MF_01103">
    <property type="entry name" value="UPF0291"/>
    <property type="match status" value="1"/>
</dbReference>